<keyword evidence="1" id="KW-1133">Transmembrane helix</keyword>
<keyword evidence="1" id="KW-0812">Transmembrane</keyword>
<name>A0ABD3P2T9_9STRA</name>
<protein>
    <recommendedName>
        <fullName evidence="4">Glycosyltransferase family 8 protein</fullName>
    </recommendedName>
</protein>
<evidence type="ECO:0000256" key="1">
    <source>
        <dbReference type="SAM" id="Phobius"/>
    </source>
</evidence>
<sequence length="488" mass="54206">MNIRSRRGTKPSQSRRSLVVLLQCFILTTLAILAVGYYLFYKSSPGNTVLTEGFRHGNIRVSGIAGSVRRHHANDSGGTYDSKATIGYAITVSGCPKDDGSRGDFGAGITDGAAVLKHSIHMNSIRNAESGSKYDYKMYALVHPEAEHCARPTLEPLGYEVLVRNVPVRLQDIRGDYLREKVPKNGCCGEKEFVKLHAYTLVDHPAIVHLDLDTLVLKPMDNLFNVMIDGPPPDGSNGGIEVAFGDPLVSSHPGGSNEINAFFTRDYNMAHRGMQHVGVQGGFLVLRPSLIAFAEFSSIIRKGDFRSNGGWGGLGFGPFYGSMTFQGIIPYFYDHLHPGTGVELNHCVYNNMADNPRDKPTKNDVVSGSCRDGYNRPDKNDQCEDCRSRPIEDVVTTHFTLCQKPWECLAQDGDRIQERLCRKFHAEWYRIRENLETTTLGQKQVDLTNQNEVEQERGGKYQPQHFRGYCKSSGKKGYIAMKVPSSTS</sequence>
<gene>
    <name evidence="2" type="ORF">HJC23_002221</name>
</gene>
<dbReference type="EMBL" id="JABMIG020000285">
    <property type="protein sequence ID" value="KAL3782470.1"/>
    <property type="molecule type" value="Genomic_DNA"/>
</dbReference>
<evidence type="ECO:0000313" key="3">
    <source>
        <dbReference type="Proteomes" id="UP001516023"/>
    </source>
</evidence>
<evidence type="ECO:0000313" key="2">
    <source>
        <dbReference type="EMBL" id="KAL3782470.1"/>
    </source>
</evidence>
<evidence type="ECO:0008006" key="4">
    <source>
        <dbReference type="Google" id="ProtNLM"/>
    </source>
</evidence>
<comment type="caution">
    <text evidence="2">The sequence shown here is derived from an EMBL/GenBank/DDBJ whole genome shotgun (WGS) entry which is preliminary data.</text>
</comment>
<dbReference type="Gene3D" id="3.90.550.10">
    <property type="entry name" value="Spore Coat Polysaccharide Biosynthesis Protein SpsA, Chain A"/>
    <property type="match status" value="1"/>
</dbReference>
<accession>A0ABD3P2T9</accession>
<dbReference type="SUPFAM" id="SSF53448">
    <property type="entry name" value="Nucleotide-diphospho-sugar transferases"/>
    <property type="match status" value="1"/>
</dbReference>
<dbReference type="InterPro" id="IPR029044">
    <property type="entry name" value="Nucleotide-diphossugar_trans"/>
</dbReference>
<dbReference type="InterPro" id="IPR050587">
    <property type="entry name" value="GNT1/Glycosyltrans_8"/>
</dbReference>
<dbReference type="AlphaFoldDB" id="A0ABD3P2T9"/>
<organism evidence="2 3">
    <name type="scientific">Cyclotella cryptica</name>
    <dbReference type="NCBI Taxonomy" id="29204"/>
    <lineage>
        <taxon>Eukaryota</taxon>
        <taxon>Sar</taxon>
        <taxon>Stramenopiles</taxon>
        <taxon>Ochrophyta</taxon>
        <taxon>Bacillariophyta</taxon>
        <taxon>Coscinodiscophyceae</taxon>
        <taxon>Thalassiosirophycidae</taxon>
        <taxon>Stephanodiscales</taxon>
        <taxon>Stephanodiscaceae</taxon>
        <taxon>Cyclotella</taxon>
    </lineage>
</organism>
<reference evidence="2 3" key="1">
    <citation type="journal article" date="2020" name="G3 (Bethesda)">
        <title>Improved Reference Genome for Cyclotella cryptica CCMP332, a Model for Cell Wall Morphogenesis, Salinity Adaptation, and Lipid Production in Diatoms (Bacillariophyta).</title>
        <authorList>
            <person name="Roberts W.R."/>
            <person name="Downey K.M."/>
            <person name="Ruck E.C."/>
            <person name="Traller J.C."/>
            <person name="Alverson A.J."/>
        </authorList>
    </citation>
    <scope>NUCLEOTIDE SEQUENCE [LARGE SCALE GENOMIC DNA]</scope>
    <source>
        <strain evidence="2 3">CCMP332</strain>
    </source>
</reference>
<feature type="transmembrane region" description="Helical" evidence="1">
    <location>
        <begin position="20"/>
        <end position="40"/>
    </location>
</feature>
<keyword evidence="1" id="KW-0472">Membrane</keyword>
<dbReference type="PANTHER" id="PTHR11183">
    <property type="entry name" value="GLYCOGENIN SUBFAMILY MEMBER"/>
    <property type="match status" value="1"/>
</dbReference>
<keyword evidence="3" id="KW-1185">Reference proteome</keyword>
<dbReference type="Proteomes" id="UP001516023">
    <property type="component" value="Unassembled WGS sequence"/>
</dbReference>
<proteinExistence type="predicted"/>